<feature type="signal peptide" evidence="5">
    <location>
        <begin position="1"/>
        <end position="20"/>
    </location>
</feature>
<evidence type="ECO:0000256" key="2">
    <source>
        <dbReference type="ARBA" id="ARBA00011245"/>
    </source>
</evidence>
<dbReference type="InterPro" id="IPR050883">
    <property type="entry name" value="PNGase"/>
</dbReference>
<evidence type="ECO:0000256" key="3">
    <source>
        <dbReference type="ARBA" id="ARBA00022837"/>
    </source>
</evidence>
<evidence type="ECO:0000256" key="1">
    <source>
        <dbReference type="ARBA" id="ARBA00001913"/>
    </source>
</evidence>
<dbReference type="PANTHER" id="PTHR12143:SF43">
    <property type="entry name" value="PUTATIVE-RELATED"/>
    <property type="match status" value="1"/>
</dbReference>
<dbReference type="Gene3D" id="1.20.1050.60">
    <property type="entry name" value="alpha-1,2-mannosidase"/>
    <property type="match status" value="1"/>
</dbReference>
<dbReference type="Pfam" id="PF17678">
    <property type="entry name" value="Glyco_hydro_92N"/>
    <property type="match status" value="1"/>
</dbReference>
<dbReference type="InterPro" id="IPR008928">
    <property type="entry name" value="6-hairpin_glycosidase_sf"/>
</dbReference>
<dbReference type="NCBIfam" id="TIGR01180">
    <property type="entry name" value="aman2_put"/>
    <property type="match status" value="1"/>
</dbReference>
<dbReference type="Gene3D" id="3.30.2080.10">
    <property type="entry name" value="GH92 mannosidase domain"/>
    <property type="match status" value="1"/>
</dbReference>
<evidence type="ECO:0000256" key="4">
    <source>
        <dbReference type="SAM" id="MobiDB-lite"/>
    </source>
</evidence>
<dbReference type="InterPro" id="IPR041371">
    <property type="entry name" value="GH92_N"/>
</dbReference>
<comment type="cofactor">
    <cofactor evidence="1">
        <name>Ca(2+)</name>
        <dbReference type="ChEBI" id="CHEBI:29108"/>
    </cofactor>
</comment>
<reference evidence="8 9" key="1">
    <citation type="submission" date="2018-05" db="EMBL/GenBank/DDBJ databases">
        <title>Chitinophaga sp. nov., isolated from rhizosphere soil of Alhagi.</title>
        <authorList>
            <person name="Liu Y."/>
        </authorList>
    </citation>
    <scope>NUCLEOTIDE SEQUENCE [LARGE SCALE GENOMIC DNA]</scope>
    <source>
        <strain evidence="8 9">T22</strain>
    </source>
</reference>
<feature type="domain" description="Glycosyl hydrolase family 92" evidence="6">
    <location>
        <begin position="265"/>
        <end position="741"/>
    </location>
</feature>
<evidence type="ECO:0000313" key="8">
    <source>
        <dbReference type="EMBL" id="AWO00707.1"/>
    </source>
</evidence>
<feature type="chain" id="PRO_5047434377" evidence="5">
    <location>
        <begin position="21"/>
        <end position="764"/>
    </location>
</feature>
<feature type="domain" description="Glycosyl hydrolase family 92 N-terminal" evidence="7">
    <location>
        <begin position="32"/>
        <end position="259"/>
    </location>
</feature>
<evidence type="ECO:0000259" key="6">
    <source>
        <dbReference type="Pfam" id="PF07971"/>
    </source>
</evidence>
<evidence type="ECO:0000259" key="7">
    <source>
        <dbReference type="Pfam" id="PF17678"/>
    </source>
</evidence>
<comment type="subunit">
    <text evidence="2">Monomer.</text>
</comment>
<name>A0ABN5LN69_9BACT</name>
<keyword evidence="3" id="KW-0106">Calcium</keyword>
<keyword evidence="9" id="KW-1185">Reference proteome</keyword>
<dbReference type="Pfam" id="PF07971">
    <property type="entry name" value="Glyco_hydro_92"/>
    <property type="match status" value="1"/>
</dbReference>
<dbReference type="InterPro" id="IPR012939">
    <property type="entry name" value="Glyco_hydro_92"/>
</dbReference>
<proteinExistence type="predicted"/>
<gene>
    <name evidence="8" type="ORF">DLD77_02845</name>
</gene>
<dbReference type="Proteomes" id="UP000246099">
    <property type="component" value="Chromosome"/>
</dbReference>
<feature type="region of interest" description="Disordered" evidence="4">
    <location>
        <begin position="743"/>
        <end position="764"/>
    </location>
</feature>
<dbReference type="Gene3D" id="1.20.1610.10">
    <property type="entry name" value="alpha-1,2-mannosidases domains"/>
    <property type="match status" value="1"/>
</dbReference>
<dbReference type="SUPFAM" id="SSF48208">
    <property type="entry name" value="Six-hairpin glycosidases"/>
    <property type="match status" value="1"/>
</dbReference>
<evidence type="ECO:0000313" key="9">
    <source>
        <dbReference type="Proteomes" id="UP000246099"/>
    </source>
</evidence>
<dbReference type="InterPro" id="IPR014718">
    <property type="entry name" value="GH-type_carb-bd"/>
</dbReference>
<organism evidence="8 9">
    <name type="scientific">Chitinophaga alhagiae</name>
    <dbReference type="NCBI Taxonomy" id="2203219"/>
    <lineage>
        <taxon>Bacteria</taxon>
        <taxon>Pseudomonadati</taxon>
        <taxon>Bacteroidota</taxon>
        <taxon>Chitinophagia</taxon>
        <taxon>Chitinophagales</taxon>
        <taxon>Chitinophagaceae</taxon>
        <taxon>Chitinophaga</taxon>
    </lineage>
</organism>
<sequence length="764" mass="86558">MKKIGWIFLLAIYAAPAAQAQTVTRVTDPVEWVNPLMGTDSKGSLSNGNTYPAIALPWGMNFWMPQTNTIGNGWAYQYSADKLRGFKQTHQPSPWINDYGQFAIMPVTGSLKFTQDDRASWYSHKAETAKPYYYSVYLADADVTTEITPTERAAQFRFTFPQTDSAFVVVDAFDRGSYIKIIPKENKIIGYTTRNSGGVPENFKNYFVLEFSKPFNVAHAWNGNRLAGDTLELQAGHVGAVVGFKTGKGEKVHVKVASSFISFEQAVLNLQREIGKDSFEATQQKAKAAWNKELGRILVEGGTADQVRTFYSCLYRVLLFPRKFYEYDAQNRIVHYSPYNGQVLPGYMFTDNGFWDTFRAVFPFFTLMYPELNSHIMEGLANTYKESGWLPEWASPGHRDCMIGSNSASIIADAYLKGIRGFDINTLYEAILKNSENEGPLSSVGRKGVKYYNELGYVPYDVNVNENAARTLEYAYDDFTIYKLATALGRPQAEIDRFAKRSQNYRHIFDPETKLMRGKNKDGRFQAPFNPFKWGDAFTEGNSWHYTWSVFHDVQGLADLMGGRAMFARMLDSVFVMPPVYDESYYRSVIHEIREMQISNMGQYAHGNQPIQHMVYLYNYAGQPWKAQYWLRQVMDKLYHAGPDGYCGDEDNGQTSAWYVFTAMGFYPVCPGTDQYVLGAPLFPKMTVTLESGKRFVVEAPGNSATNLYTQSVLLNGKPHTQNWISHQAIQQGGVMRVNMGAKPEKTRGTQPDAFPYSYSNAKK</sequence>
<dbReference type="PANTHER" id="PTHR12143">
    <property type="entry name" value="PEPTIDE N-GLYCANASE PNGASE -RELATED"/>
    <property type="match status" value="1"/>
</dbReference>
<dbReference type="Gene3D" id="2.70.98.10">
    <property type="match status" value="1"/>
</dbReference>
<dbReference type="InterPro" id="IPR005887">
    <property type="entry name" value="GH92_a_mannosidase_put"/>
</dbReference>
<dbReference type="EMBL" id="CP029600">
    <property type="protein sequence ID" value="AWO00707.1"/>
    <property type="molecule type" value="Genomic_DNA"/>
</dbReference>
<dbReference type="RefSeq" id="WP_119076439.1">
    <property type="nucleotide sequence ID" value="NZ_CP029600.1"/>
</dbReference>
<keyword evidence="5" id="KW-0732">Signal</keyword>
<protein>
    <submittedName>
        <fullName evidence="8">Alpha-mannosidase</fullName>
    </submittedName>
</protein>
<accession>A0ABN5LN69</accession>
<evidence type="ECO:0000256" key="5">
    <source>
        <dbReference type="SAM" id="SignalP"/>
    </source>
</evidence>